<evidence type="ECO:0000313" key="1">
    <source>
        <dbReference type="EMBL" id="KAK1859075.1"/>
    </source>
</evidence>
<gene>
    <name evidence="1" type="ORF">I4F81_001673</name>
</gene>
<accession>A0ACC3BMC6</accession>
<proteinExistence type="predicted"/>
<dbReference type="Proteomes" id="UP000798662">
    <property type="component" value="Chromosome 1"/>
</dbReference>
<keyword evidence="2" id="KW-1185">Reference proteome</keyword>
<sequence>MASTAAFVPIFTGKASGLALRRPFLHREPQCPLSAAPRSAPALRMSAGEGKPAAGWRRTSAIAGAVAVAALSGGVRPASAIGGPGGRFFARQEESALVKTTEAVKASFTAPAVEPTGHGDGTFFDRSTTKEQTPLMYLGVAAALALAALLASKAKSKAADAAGTVAEAASTVASAADAAPADNGATVAAPVSALKRHVAPISGFYGTVTLPGSKSLSNRVLLLAALCKGETVIRNLLVSDDITYMKNALSGLGVPLTSSAGDPSTVTVQGQGGEWPAASATLFLGNAGTAMRPLTAALAASKKYGTYILDGTPRMRERPISDLIDALRGLGAHVTCSDSGCPPVVVNTTGEGLPGGTTRVSGQISSQYLSALLMAAPMASSEVIIEVTDELISKPYVSMTVKLMKQFGVTVETNDDMSRFVIPTGQMYTSPGEAFVEGDASSASYFLAGAAITGGNVTVVGCGSDSLQGDTRFASVLEKMGATVTWTPNSITVRRSRDSTFKGVDEDCGDIPDAAMTLAVAALFAQGRTTIRNVYNWRVKETERMKAITTELRKLGAVVEEGSDSCVITPPPGALIRPGVAVETYDDHRMAMAFALAACGKVGVDICDPGCTTKTFPAYFDQLESLVSRA</sequence>
<comment type="caution">
    <text evidence="1">The sequence shown here is derived from an EMBL/GenBank/DDBJ whole genome shotgun (WGS) entry which is preliminary data.</text>
</comment>
<organism evidence="1 2">
    <name type="scientific">Pyropia yezoensis</name>
    <name type="common">Susabi-nori</name>
    <name type="synonym">Porphyra yezoensis</name>
    <dbReference type="NCBI Taxonomy" id="2788"/>
    <lineage>
        <taxon>Eukaryota</taxon>
        <taxon>Rhodophyta</taxon>
        <taxon>Bangiophyceae</taxon>
        <taxon>Bangiales</taxon>
        <taxon>Bangiaceae</taxon>
        <taxon>Pyropia</taxon>
    </lineage>
</organism>
<name>A0ACC3BMC6_PYRYE</name>
<dbReference type="EMBL" id="CM020618">
    <property type="protein sequence ID" value="KAK1859075.1"/>
    <property type="molecule type" value="Genomic_DNA"/>
</dbReference>
<protein>
    <submittedName>
        <fullName evidence="1">Uncharacterized protein</fullName>
    </submittedName>
</protein>
<evidence type="ECO:0000313" key="2">
    <source>
        <dbReference type="Proteomes" id="UP000798662"/>
    </source>
</evidence>
<reference evidence="1" key="1">
    <citation type="submission" date="2019-11" db="EMBL/GenBank/DDBJ databases">
        <title>Nori genome reveals adaptations in red seaweeds to the harsh intertidal environment.</title>
        <authorList>
            <person name="Wang D."/>
            <person name="Mao Y."/>
        </authorList>
    </citation>
    <scope>NUCLEOTIDE SEQUENCE</scope>
    <source>
        <tissue evidence="1">Gametophyte</tissue>
    </source>
</reference>